<evidence type="ECO:0000313" key="2">
    <source>
        <dbReference type="Proteomes" id="UP000271974"/>
    </source>
</evidence>
<comment type="caution">
    <text evidence="1">The sequence shown here is derived from an EMBL/GenBank/DDBJ whole genome shotgun (WGS) entry which is preliminary data.</text>
</comment>
<proteinExistence type="predicted"/>
<protein>
    <submittedName>
        <fullName evidence="1">Uncharacterized protein</fullName>
    </submittedName>
</protein>
<name>A0A433TFJ9_ELYCH</name>
<evidence type="ECO:0000313" key="1">
    <source>
        <dbReference type="EMBL" id="RUS80368.1"/>
    </source>
</evidence>
<dbReference type="STRING" id="188477.A0A433TFJ9"/>
<sequence length="210" mass="24013">MSLPSAPHIATAEIAPAGMRWPKFIGYMLWCMLEPTRHDKAALLPQSRRTCLKPDCLSAEEYKCGKARLFSMLEDSDDPVVKTVQPSIKTGRKWKAVTAVDQAKECLKIKEVIGQTQTDRKGLGSSTTKWWSKAEGKEKRDMVINEIRLNEDSRKTQKAVQQRQQGQWTNWDNVLQKSLSWNDIWHMAPLRISFLIRSVYDLLPSNANLV</sequence>
<organism evidence="1 2">
    <name type="scientific">Elysia chlorotica</name>
    <name type="common">Eastern emerald elysia</name>
    <name type="synonym">Sea slug</name>
    <dbReference type="NCBI Taxonomy" id="188477"/>
    <lineage>
        <taxon>Eukaryota</taxon>
        <taxon>Metazoa</taxon>
        <taxon>Spiralia</taxon>
        <taxon>Lophotrochozoa</taxon>
        <taxon>Mollusca</taxon>
        <taxon>Gastropoda</taxon>
        <taxon>Heterobranchia</taxon>
        <taxon>Euthyneura</taxon>
        <taxon>Panpulmonata</taxon>
        <taxon>Sacoglossa</taxon>
        <taxon>Placobranchoidea</taxon>
        <taxon>Plakobranchidae</taxon>
        <taxon>Elysia</taxon>
    </lineage>
</organism>
<dbReference type="AlphaFoldDB" id="A0A433TFJ9"/>
<gene>
    <name evidence="1" type="ORF">EGW08_011865</name>
</gene>
<dbReference type="OrthoDB" id="6114554at2759"/>
<keyword evidence="2" id="KW-1185">Reference proteome</keyword>
<dbReference type="EMBL" id="RQTK01000395">
    <property type="protein sequence ID" value="RUS80368.1"/>
    <property type="molecule type" value="Genomic_DNA"/>
</dbReference>
<dbReference type="Proteomes" id="UP000271974">
    <property type="component" value="Unassembled WGS sequence"/>
</dbReference>
<reference evidence="1 2" key="1">
    <citation type="submission" date="2019-01" db="EMBL/GenBank/DDBJ databases">
        <title>A draft genome assembly of the solar-powered sea slug Elysia chlorotica.</title>
        <authorList>
            <person name="Cai H."/>
            <person name="Li Q."/>
            <person name="Fang X."/>
            <person name="Li J."/>
            <person name="Curtis N.E."/>
            <person name="Altenburger A."/>
            <person name="Shibata T."/>
            <person name="Feng M."/>
            <person name="Maeda T."/>
            <person name="Schwartz J.A."/>
            <person name="Shigenobu S."/>
            <person name="Lundholm N."/>
            <person name="Nishiyama T."/>
            <person name="Yang H."/>
            <person name="Hasebe M."/>
            <person name="Li S."/>
            <person name="Pierce S.K."/>
            <person name="Wang J."/>
        </authorList>
    </citation>
    <scope>NUCLEOTIDE SEQUENCE [LARGE SCALE GENOMIC DNA]</scope>
    <source>
        <strain evidence="1">EC2010</strain>
        <tissue evidence="1">Whole organism of an adult</tissue>
    </source>
</reference>
<accession>A0A433TFJ9</accession>